<keyword evidence="2" id="KW-1185">Reference proteome</keyword>
<evidence type="ECO:0000313" key="1">
    <source>
        <dbReference type="EMBL" id="PBK94775.1"/>
    </source>
</evidence>
<feature type="non-terminal residue" evidence="1">
    <location>
        <position position="1"/>
    </location>
</feature>
<dbReference type="EMBL" id="KZ293653">
    <property type="protein sequence ID" value="PBK94775.1"/>
    <property type="molecule type" value="Genomic_DNA"/>
</dbReference>
<protein>
    <submittedName>
        <fullName evidence="1">Uncharacterized protein</fullName>
    </submittedName>
</protein>
<sequence length="188" mass="21077">CDNTYVDGTSKPKDVQRGSFSHAEKIHAMACYGFKKILRTGEVLWHQIEGSNGLTGQWVGNPAISEIVSTYMVSLHQRKVQQGETPQSSRAIRPVYLLPQLRPEDLLKLWQENTKPHNFQPSILPDGPGSWGGGITRCALHAIYTIAFCCLLHFDEVLKIQAHDIAYLDATTISITLPFHKTSQYGRM</sequence>
<evidence type="ECO:0000313" key="2">
    <source>
        <dbReference type="Proteomes" id="UP000217790"/>
    </source>
</evidence>
<reference evidence="2" key="1">
    <citation type="journal article" date="2017" name="Nat. Ecol. Evol.">
        <title>Genome expansion and lineage-specific genetic innovations in the forest pathogenic fungi Armillaria.</title>
        <authorList>
            <person name="Sipos G."/>
            <person name="Prasanna A.N."/>
            <person name="Walter M.C."/>
            <person name="O'Connor E."/>
            <person name="Balint B."/>
            <person name="Krizsan K."/>
            <person name="Kiss B."/>
            <person name="Hess J."/>
            <person name="Varga T."/>
            <person name="Slot J."/>
            <person name="Riley R."/>
            <person name="Boka B."/>
            <person name="Rigling D."/>
            <person name="Barry K."/>
            <person name="Lee J."/>
            <person name="Mihaltcheva S."/>
            <person name="LaButti K."/>
            <person name="Lipzen A."/>
            <person name="Waldron R."/>
            <person name="Moloney N.M."/>
            <person name="Sperisen C."/>
            <person name="Kredics L."/>
            <person name="Vagvoelgyi C."/>
            <person name="Patrignani A."/>
            <person name="Fitzpatrick D."/>
            <person name="Nagy I."/>
            <person name="Doyle S."/>
            <person name="Anderson J.B."/>
            <person name="Grigoriev I.V."/>
            <person name="Gueldener U."/>
            <person name="Muensterkoetter M."/>
            <person name="Nagy L.G."/>
        </authorList>
    </citation>
    <scope>NUCLEOTIDE SEQUENCE [LARGE SCALE GENOMIC DNA]</scope>
    <source>
        <strain evidence="2">Ar21-2</strain>
    </source>
</reference>
<dbReference type="Proteomes" id="UP000217790">
    <property type="component" value="Unassembled WGS sequence"/>
</dbReference>
<proteinExistence type="predicted"/>
<accession>A0A2H3DHS4</accession>
<dbReference type="AlphaFoldDB" id="A0A2H3DHS4"/>
<dbReference type="OMA" id="PMARREI"/>
<dbReference type="InParanoid" id="A0A2H3DHS4"/>
<gene>
    <name evidence="1" type="ORF">ARMGADRAFT_926900</name>
</gene>
<name>A0A2H3DHS4_ARMGA</name>
<organism evidence="1 2">
    <name type="scientific">Armillaria gallica</name>
    <name type="common">Bulbous honey fungus</name>
    <name type="synonym">Armillaria bulbosa</name>
    <dbReference type="NCBI Taxonomy" id="47427"/>
    <lineage>
        <taxon>Eukaryota</taxon>
        <taxon>Fungi</taxon>
        <taxon>Dikarya</taxon>
        <taxon>Basidiomycota</taxon>
        <taxon>Agaricomycotina</taxon>
        <taxon>Agaricomycetes</taxon>
        <taxon>Agaricomycetidae</taxon>
        <taxon>Agaricales</taxon>
        <taxon>Marasmiineae</taxon>
        <taxon>Physalacriaceae</taxon>
        <taxon>Armillaria</taxon>
    </lineage>
</organism>
<dbReference type="OrthoDB" id="3163890at2759"/>